<feature type="compositionally biased region" description="Polar residues" evidence="1">
    <location>
        <begin position="109"/>
        <end position="121"/>
    </location>
</feature>
<evidence type="ECO:0000256" key="1">
    <source>
        <dbReference type="SAM" id="MobiDB-lite"/>
    </source>
</evidence>
<keyword evidence="4" id="KW-1185">Reference proteome</keyword>
<feature type="compositionally biased region" description="Low complexity" evidence="1">
    <location>
        <begin position="85"/>
        <end position="108"/>
    </location>
</feature>
<comment type="caution">
    <text evidence="3">The sequence shown here is derived from an EMBL/GenBank/DDBJ whole genome shotgun (WGS) entry which is preliminary data.</text>
</comment>
<gene>
    <name evidence="3" type="ORF">FCC1311_025572</name>
</gene>
<dbReference type="InterPro" id="IPR004827">
    <property type="entry name" value="bZIP"/>
</dbReference>
<reference evidence="3 4" key="1">
    <citation type="submission" date="2017-12" db="EMBL/GenBank/DDBJ databases">
        <title>Sequencing, de novo assembly and annotation of complete genome of a new Thraustochytrid species, strain FCC1311.</title>
        <authorList>
            <person name="Sedici K."/>
            <person name="Godart F."/>
            <person name="Aiese Cigliano R."/>
            <person name="Sanseverino W."/>
            <person name="Barakat M."/>
            <person name="Ortet P."/>
            <person name="Marechal E."/>
            <person name="Cagnac O."/>
            <person name="Amato A."/>
        </authorList>
    </citation>
    <scope>NUCLEOTIDE SEQUENCE [LARGE SCALE GENOMIC DNA]</scope>
</reference>
<feature type="compositionally biased region" description="Low complexity" evidence="1">
    <location>
        <begin position="145"/>
        <end position="156"/>
    </location>
</feature>
<feature type="region of interest" description="Disordered" evidence="1">
    <location>
        <begin position="31"/>
        <end position="55"/>
    </location>
</feature>
<feature type="region of interest" description="Disordered" evidence="1">
    <location>
        <begin position="78"/>
        <end position="211"/>
    </location>
</feature>
<dbReference type="GO" id="GO:0003700">
    <property type="term" value="F:DNA-binding transcription factor activity"/>
    <property type="evidence" value="ECO:0007669"/>
    <property type="project" value="InterPro"/>
</dbReference>
<dbReference type="Proteomes" id="UP000241890">
    <property type="component" value="Unassembled WGS sequence"/>
</dbReference>
<protein>
    <recommendedName>
        <fullName evidence="2">BZIP domain-containing protein</fullName>
    </recommendedName>
</protein>
<evidence type="ECO:0000259" key="2">
    <source>
        <dbReference type="PROSITE" id="PS50217"/>
    </source>
</evidence>
<name>A0A2R5G5M0_9STRA</name>
<dbReference type="EMBL" id="BEYU01000019">
    <property type="protein sequence ID" value="GBG26336.1"/>
    <property type="molecule type" value="Genomic_DNA"/>
</dbReference>
<sequence>MEEDPFGFDEQLRLGYKDDFDMFLPSIEGAMLKPMSPGPGGEGALGRLEDPGHLDGVELDWNEEHQDHHHRHLQNGTNHIQTNQGASSSSSSSSTNNNAGSGNLAASNVTKPNAASTQAGSASHGFDAFDGNRAKRVKREASTGSMDSALSDNSSSQATGVGARDKGAAPLRGNKSGITTKGAVTEEEKRAKRRKQIAAASRASRARRKRELQDLREENQRLREEHSQFLTKIGELQAKVETMRENGSTDMRMENELLRGQLEEHKRFVSCFKFLCDGAPTALDARHVIHKQGSDSAQAHVLGLVSQSLADHWIPGRIPPDLHIPFQNFQFHYKFKDEYGERPGARPPGTAARQRLNVRVDITFPGLQAATVAEFMWNSMSNPDIQRRLYRVNNIELAQLADDMPDADTKMLYYREKREPPQKDQDWAVICNRRRSDIALRTLALPSEISPAEMRAAASDLKAAQESSTNSVQSFMGNFIRKFAVALPGPFGGNPGPRSGPSPLPSIEAPGAPPPAGSSAAVHGGPVAAVGNSNVPGAAGSTALTTASPAVRAAAASRGGGAGRGGGGGGGRRVDATVIAMSTTQHSAVTQAADSSRITSLFVQGSVIWNQGGDSRIIVVFSFPDDFSIKAMQKLEDVVAPDGTMSNKFAEVIKEFNEMLGEQGGDDGLVL</sequence>
<organism evidence="3 4">
    <name type="scientific">Hondaea fermentalgiana</name>
    <dbReference type="NCBI Taxonomy" id="2315210"/>
    <lineage>
        <taxon>Eukaryota</taxon>
        <taxon>Sar</taxon>
        <taxon>Stramenopiles</taxon>
        <taxon>Bigyra</taxon>
        <taxon>Labyrinthulomycetes</taxon>
        <taxon>Thraustochytrida</taxon>
        <taxon>Thraustochytriidae</taxon>
        <taxon>Hondaea</taxon>
    </lineage>
</organism>
<evidence type="ECO:0000313" key="4">
    <source>
        <dbReference type="Proteomes" id="UP000241890"/>
    </source>
</evidence>
<proteinExistence type="predicted"/>
<feature type="domain" description="BZIP" evidence="2">
    <location>
        <begin position="187"/>
        <end position="245"/>
    </location>
</feature>
<evidence type="ECO:0000313" key="3">
    <source>
        <dbReference type="EMBL" id="GBG26336.1"/>
    </source>
</evidence>
<dbReference type="AlphaFoldDB" id="A0A2R5G5M0"/>
<accession>A0A2R5G5M0</accession>
<feature type="region of interest" description="Disordered" evidence="1">
    <location>
        <begin position="491"/>
        <end position="524"/>
    </location>
</feature>
<dbReference type="PROSITE" id="PS50217">
    <property type="entry name" value="BZIP"/>
    <property type="match status" value="1"/>
</dbReference>
<dbReference type="InParanoid" id="A0A2R5G5M0"/>